<reference evidence="1" key="1">
    <citation type="submission" date="2016-07" db="EMBL/GenBank/DDBJ databases">
        <authorList>
            <person name="Bretaudeau A."/>
        </authorList>
    </citation>
    <scope>NUCLEOTIDE SEQUENCE</scope>
    <source>
        <strain evidence="1">Rice</strain>
        <tissue evidence="1">Whole body</tissue>
    </source>
</reference>
<organism evidence="1">
    <name type="scientific">Spodoptera frugiperda</name>
    <name type="common">Fall armyworm</name>
    <dbReference type="NCBI Taxonomy" id="7108"/>
    <lineage>
        <taxon>Eukaryota</taxon>
        <taxon>Metazoa</taxon>
        <taxon>Ecdysozoa</taxon>
        <taxon>Arthropoda</taxon>
        <taxon>Hexapoda</taxon>
        <taxon>Insecta</taxon>
        <taxon>Pterygota</taxon>
        <taxon>Neoptera</taxon>
        <taxon>Endopterygota</taxon>
        <taxon>Lepidoptera</taxon>
        <taxon>Glossata</taxon>
        <taxon>Ditrysia</taxon>
        <taxon>Noctuoidea</taxon>
        <taxon>Noctuidae</taxon>
        <taxon>Amphipyrinae</taxon>
        <taxon>Spodoptera</taxon>
    </lineage>
</organism>
<name>A0A2H1VTU8_SPOFR</name>
<evidence type="ECO:0000313" key="1">
    <source>
        <dbReference type="EMBL" id="SOQ44240.1"/>
    </source>
</evidence>
<gene>
    <name evidence="1" type="ORF">SFRICE_024953</name>
</gene>
<protein>
    <submittedName>
        <fullName evidence="1">SFRICE_024953</fullName>
    </submittedName>
</protein>
<dbReference type="EMBL" id="ODYU01004404">
    <property type="protein sequence ID" value="SOQ44240.1"/>
    <property type="molecule type" value="Genomic_DNA"/>
</dbReference>
<accession>A0A2H1VTU8</accession>
<proteinExistence type="predicted"/>
<sequence>MDGFETPLRTQ</sequence>